<keyword evidence="2" id="KW-0677">Repeat</keyword>
<dbReference type="InterPro" id="IPR001680">
    <property type="entry name" value="WD40_rpt"/>
</dbReference>
<evidence type="ECO:0000256" key="1">
    <source>
        <dbReference type="ARBA" id="ARBA00022574"/>
    </source>
</evidence>
<evidence type="ECO:0000256" key="3">
    <source>
        <dbReference type="PROSITE-ProRule" id="PRU00221"/>
    </source>
</evidence>
<dbReference type="Pfam" id="PF00400">
    <property type="entry name" value="WD40"/>
    <property type="match status" value="4"/>
</dbReference>
<sequence>MGVTRKVTLRAALTGSKLGEKEVHPDDTVGNLRPLVLAAARQTSMMSRLSEATELSVCPRVTLLRFDLCINNKVLFDHQLICDCLECEESAEGGFVDSVDVVYLPAPCLGTACGSSARIWNLSAPGFGTVLDLPSDATVRKITFMPDQQHVVTSSDDGTARLWRLDGGECVQTFQHPSSVSDLACSSNSELLLTLSNGHVSVWRIKTGTCIWHLENVYILQALFIPQTEEVLSIADETPKIWNLQRSDPIASLEGHSAVVLSALCFPNGERICSGALDRSVRLWQREVDSWDSWKCLRTLHGHFDGIRALALSRDFIASASGCTARVWCAGTGSCDSIINDHAGSIHCMQHFGWSWWKFNISSARVGGEVQSYQDTRTGM</sequence>
<keyword evidence="6" id="KW-1185">Reference proteome</keyword>
<dbReference type="EMBL" id="CAMXCT030000917">
    <property type="protein sequence ID" value="CAL4772094.1"/>
    <property type="molecule type" value="Genomic_DNA"/>
</dbReference>
<name>A0A9P1C3G0_9DINO</name>
<keyword evidence="1 3" id="KW-0853">WD repeat</keyword>
<dbReference type="OrthoDB" id="674604at2759"/>
<evidence type="ECO:0000256" key="2">
    <source>
        <dbReference type="ARBA" id="ARBA00022737"/>
    </source>
</evidence>
<evidence type="ECO:0000313" key="6">
    <source>
        <dbReference type="Proteomes" id="UP001152797"/>
    </source>
</evidence>
<dbReference type="SMART" id="SM00320">
    <property type="entry name" value="WD40"/>
    <property type="match status" value="4"/>
</dbReference>
<feature type="repeat" description="WD" evidence="3">
    <location>
        <begin position="253"/>
        <end position="285"/>
    </location>
</feature>
<accession>A0A9P1C3G0</accession>
<dbReference type="PANTHER" id="PTHR19848">
    <property type="entry name" value="WD40 REPEAT PROTEIN"/>
    <property type="match status" value="1"/>
</dbReference>
<dbReference type="EMBL" id="CAMXCT020000917">
    <property type="protein sequence ID" value="CAL1138157.1"/>
    <property type="molecule type" value="Genomic_DNA"/>
</dbReference>
<reference evidence="5 6" key="2">
    <citation type="submission" date="2024-05" db="EMBL/GenBank/DDBJ databases">
        <authorList>
            <person name="Chen Y."/>
            <person name="Shah S."/>
            <person name="Dougan E. K."/>
            <person name="Thang M."/>
            <person name="Chan C."/>
        </authorList>
    </citation>
    <scope>NUCLEOTIDE SEQUENCE [LARGE SCALE GENOMIC DNA]</scope>
</reference>
<dbReference type="SUPFAM" id="SSF50978">
    <property type="entry name" value="WD40 repeat-like"/>
    <property type="match status" value="1"/>
</dbReference>
<proteinExistence type="predicted"/>
<protein>
    <submittedName>
        <fullName evidence="5">Vegetative incompatibility protein HET-E-1</fullName>
    </submittedName>
</protein>
<feature type="repeat" description="WD" evidence="3">
    <location>
        <begin position="139"/>
        <end position="173"/>
    </location>
</feature>
<comment type="caution">
    <text evidence="4">The sequence shown here is derived from an EMBL/GenBank/DDBJ whole genome shotgun (WGS) entry which is preliminary data.</text>
</comment>
<dbReference type="InterPro" id="IPR015943">
    <property type="entry name" value="WD40/YVTN_repeat-like_dom_sf"/>
</dbReference>
<organism evidence="4">
    <name type="scientific">Cladocopium goreaui</name>
    <dbReference type="NCBI Taxonomy" id="2562237"/>
    <lineage>
        <taxon>Eukaryota</taxon>
        <taxon>Sar</taxon>
        <taxon>Alveolata</taxon>
        <taxon>Dinophyceae</taxon>
        <taxon>Suessiales</taxon>
        <taxon>Symbiodiniaceae</taxon>
        <taxon>Cladocopium</taxon>
    </lineage>
</organism>
<dbReference type="AlphaFoldDB" id="A0A9P1C3G0"/>
<dbReference type="Gene3D" id="2.130.10.10">
    <property type="entry name" value="YVTN repeat-like/Quinoprotein amine dehydrogenase"/>
    <property type="match status" value="2"/>
</dbReference>
<dbReference type="Proteomes" id="UP001152797">
    <property type="component" value="Unassembled WGS sequence"/>
</dbReference>
<dbReference type="EMBL" id="CAMXCT010000917">
    <property type="protein sequence ID" value="CAI3984782.1"/>
    <property type="molecule type" value="Genomic_DNA"/>
</dbReference>
<dbReference type="PANTHER" id="PTHR19848:SF8">
    <property type="entry name" value="F-BOX AND WD REPEAT DOMAIN CONTAINING 7"/>
    <property type="match status" value="1"/>
</dbReference>
<dbReference type="PROSITE" id="PS50294">
    <property type="entry name" value="WD_REPEATS_REGION"/>
    <property type="match status" value="1"/>
</dbReference>
<dbReference type="InterPro" id="IPR036322">
    <property type="entry name" value="WD40_repeat_dom_sf"/>
</dbReference>
<evidence type="ECO:0000313" key="4">
    <source>
        <dbReference type="EMBL" id="CAI3984782.1"/>
    </source>
</evidence>
<reference evidence="4" key="1">
    <citation type="submission" date="2022-10" db="EMBL/GenBank/DDBJ databases">
        <authorList>
            <person name="Chen Y."/>
            <person name="Dougan E. K."/>
            <person name="Chan C."/>
            <person name="Rhodes N."/>
            <person name="Thang M."/>
        </authorList>
    </citation>
    <scope>NUCLEOTIDE SEQUENCE</scope>
</reference>
<gene>
    <name evidence="4" type="ORF">C1SCF055_LOCUS12298</name>
</gene>
<evidence type="ECO:0000313" key="5">
    <source>
        <dbReference type="EMBL" id="CAL4772094.1"/>
    </source>
</evidence>
<dbReference type="PROSITE" id="PS50082">
    <property type="entry name" value="WD_REPEATS_2"/>
    <property type="match status" value="2"/>
</dbReference>